<evidence type="ECO:0000313" key="4">
    <source>
        <dbReference type="Proteomes" id="UP000752171"/>
    </source>
</evidence>
<feature type="region of interest" description="Disordered" evidence="2">
    <location>
        <begin position="198"/>
        <end position="218"/>
    </location>
</feature>
<protein>
    <submittedName>
        <fullName evidence="3">Coiled-coil domain-containing protein 30-like</fullName>
    </submittedName>
</protein>
<accession>A0A8T2KM30</accession>
<comment type="caution">
    <text evidence="3">The sequence shown here is derived from an EMBL/GenBank/DDBJ whole genome shotgun (WGS) entry which is preliminary data.</text>
</comment>
<gene>
    <name evidence="3" type="ORF">AMEX_G26482</name>
</gene>
<feature type="coiled-coil region" evidence="1">
    <location>
        <begin position="218"/>
        <end position="319"/>
    </location>
</feature>
<feature type="coiled-coil region" evidence="1">
    <location>
        <begin position="661"/>
        <end position="787"/>
    </location>
</feature>
<dbReference type="InterPro" id="IPR031476">
    <property type="entry name" value="DUF4686"/>
</dbReference>
<dbReference type="PANTHER" id="PTHR34479:SF1">
    <property type="entry name" value="COILED-COIL DOMAIN-CONTAINING PROTEIN 30"/>
    <property type="match status" value="1"/>
</dbReference>
<proteinExistence type="predicted"/>
<evidence type="ECO:0000256" key="1">
    <source>
        <dbReference type="SAM" id="Coils"/>
    </source>
</evidence>
<feature type="region of interest" description="Disordered" evidence="2">
    <location>
        <begin position="862"/>
        <end position="886"/>
    </location>
</feature>
<sequence>MEEGEMTVVLAGLQQFLQKEGLGLDASDCERLAMLWRLYLEKDKSVRMLTEEIQELRAERAAEINTVQQYVENIRSLSRTRDSVALELEQDNEMLRNKLDEISLQQGAQRNEIAEMLLQEGLAEVIPSSLSEQVAYLLAERASLMEKLQAQEGADMNAMQKCAEKGIPQNSNENTEKVVSVRGRSSQSPLRRLLGMRKTAQTKHISSPVTHSSTCGEKASKERERWLLERDLDEASNRLDMAHREIRRLTDELESARLTQSAYEPELQEAQLEVEQLRQEVEKLKRCDVAELRRAKEVNDALDAEVHQLRNRVHRMQTERFQLLELVDRKIEDLDNEDDEVVQNFFQKLTKGHVLSTDLPSKDKTNKDKDVHKRCCAELQDLKQSSLKLKAELGEEEVLRKKAVEECDDQSQKRAAAEQLILEVQALCEQKEEDHKAEVQELQEKHAEAQFRQLNDELKTAQDLLNLTNEELLTESERNGQLQRNISLLEQEKLKVAADLQKALSKVTQLEQNDASRSAELQNLQQKLQIQQTQWEQEKSLLQRELKANRVQITSLEQQVKDLQQQLKSATQQLRVEEAQNAQNSRLEEKVRDMLEELDTLKIQAEDAQKHREHLAEREMDLQQQVQTLLTINSQLSLAKTELSRVQDQQSKKQNDLRQIIAKLEHSLMCSQQEIEKLQIQLQEAHCNLQSQISKFQDKKDRHKEKLGEAKEVYLRETAWRDEKIKEQDRELRVLMKKIEKEREMVKKVTAENEALLLNRKQLLYQLNEEEESRKHAVAEVTSMKQRVDFLEKDGVQQRDFNMMKSKQIAKLEGLLHDKQISTKDFKNLCSFENRIIEGSEQASSSKLQGFETFDLVEFIPKTKSKPTDDPGALNQSRVSEMVYLT</sequence>
<evidence type="ECO:0000256" key="2">
    <source>
        <dbReference type="SAM" id="MobiDB-lite"/>
    </source>
</evidence>
<feature type="coiled-coil region" evidence="1">
    <location>
        <begin position="400"/>
        <end position="625"/>
    </location>
</feature>
<dbReference type="PANTHER" id="PTHR34479">
    <property type="entry name" value="COILED-COIL DOMAIN-CONTAINING PROTEIN 30"/>
    <property type="match status" value="1"/>
</dbReference>
<dbReference type="Pfam" id="PF15742">
    <property type="entry name" value="DUF4686"/>
    <property type="match status" value="1"/>
</dbReference>
<dbReference type="Proteomes" id="UP000752171">
    <property type="component" value="Unassembled WGS sequence"/>
</dbReference>
<organism evidence="3 4">
    <name type="scientific">Astyanax mexicanus</name>
    <name type="common">Blind cave fish</name>
    <name type="synonym">Astyanax fasciatus mexicanus</name>
    <dbReference type="NCBI Taxonomy" id="7994"/>
    <lineage>
        <taxon>Eukaryota</taxon>
        <taxon>Metazoa</taxon>
        <taxon>Chordata</taxon>
        <taxon>Craniata</taxon>
        <taxon>Vertebrata</taxon>
        <taxon>Euteleostomi</taxon>
        <taxon>Actinopterygii</taxon>
        <taxon>Neopterygii</taxon>
        <taxon>Teleostei</taxon>
        <taxon>Ostariophysi</taxon>
        <taxon>Characiformes</taxon>
        <taxon>Characoidei</taxon>
        <taxon>Acestrorhamphidae</taxon>
        <taxon>Acestrorhamphinae</taxon>
        <taxon>Astyanax</taxon>
    </lineage>
</organism>
<evidence type="ECO:0000313" key="3">
    <source>
        <dbReference type="EMBL" id="KAG9260248.1"/>
    </source>
</evidence>
<reference evidence="3 4" key="1">
    <citation type="submission" date="2021-07" db="EMBL/GenBank/DDBJ databases">
        <authorList>
            <person name="Imarazene B."/>
            <person name="Zahm M."/>
            <person name="Klopp C."/>
            <person name="Cabau C."/>
            <person name="Beille S."/>
            <person name="Jouanno E."/>
            <person name="Castinel A."/>
            <person name="Lluch J."/>
            <person name="Gil L."/>
            <person name="Kuchtly C."/>
            <person name="Lopez Roques C."/>
            <person name="Donnadieu C."/>
            <person name="Parrinello H."/>
            <person name="Journot L."/>
            <person name="Du K."/>
            <person name="Schartl M."/>
            <person name="Retaux S."/>
            <person name="Guiguen Y."/>
        </authorList>
    </citation>
    <scope>NUCLEOTIDE SEQUENCE [LARGE SCALE GENOMIC DNA]</scope>
    <source>
        <strain evidence="3">Pach_M1</strain>
        <tissue evidence="3">Testis</tissue>
    </source>
</reference>
<keyword evidence="1" id="KW-0175">Coiled coil</keyword>
<dbReference type="AlphaFoldDB" id="A0A8T2KM30"/>
<dbReference type="InterPro" id="IPR052825">
    <property type="entry name" value="CCD-Prefoldin_beta-like"/>
</dbReference>
<feature type="coiled-coil region" evidence="1">
    <location>
        <begin position="39"/>
        <end position="105"/>
    </location>
</feature>
<feature type="compositionally biased region" description="Polar residues" evidence="2">
    <location>
        <begin position="202"/>
        <end position="215"/>
    </location>
</feature>
<dbReference type="EMBL" id="JAICCE010000024">
    <property type="protein sequence ID" value="KAG9260248.1"/>
    <property type="molecule type" value="Genomic_DNA"/>
</dbReference>
<name>A0A8T2KM30_ASTMX</name>